<dbReference type="AlphaFoldDB" id="A0A9D1AJR7"/>
<dbReference type="GO" id="GO:0004553">
    <property type="term" value="F:hydrolase activity, hydrolyzing O-glycosyl compounds"/>
    <property type="evidence" value="ECO:0007669"/>
    <property type="project" value="InterPro"/>
</dbReference>
<comment type="caution">
    <text evidence="5">The sequence shown here is derived from an EMBL/GenBank/DDBJ whole genome shotgun (WGS) entry which is preliminary data.</text>
</comment>
<feature type="domain" description="Glycoside hydrolase family 3 N-terminal" evidence="4">
    <location>
        <begin position="89"/>
        <end position="401"/>
    </location>
</feature>
<gene>
    <name evidence="5" type="ORF">IAB36_06260</name>
</gene>
<evidence type="ECO:0000313" key="6">
    <source>
        <dbReference type="Proteomes" id="UP000886749"/>
    </source>
</evidence>
<evidence type="ECO:0000256" key="2">
    <source>
        <dbReference type="ARBA" id="ARBA00022801"/>
    </source>
</evidence>
<accession>A0A9D1AJR7</accession>
<dbReference type="SUPFAM" id="SSF51445">
    <property type="entry name" value="(Trans)glycosidases"/>
    <property type="match status" value="1"/>
</dbReference>
<dbReference type="InterPro" id="IPR001764">
    <property type="entry name" value="Glyco_hydro_3_N"/>
</dbReference>
<proteinExistence type="inferred from homology"/>
<dbReference type="PANTHER" id="PTHR30480:SF16">
    <property type="entry name" value="GLYCOSIDE HYDROLASE FAMILY 3 DOMAIN PROTEIN"/>
    <property type="match status" value="1"/>
</dbReference>
<dbReference type="InterPro" id="IPR036962">
    <property type="entry name" value="Glyco_hydro_3_N_sf"/>
</dbReference>
<evidence type="ECO:0000256" key="1">
    <source>
        <dbReference type="ARBA" id="ARBA00005336"/>
    </source>
</evidence>
<dbReference type="Proteomes" id="UP000886749">
    <property type="component" value="Unassembled WGS sequence"/>
</dbReference>
<evidence type="ECO:0000313" key="5">
    <source>
        <dbReference type="EMBL" id="HIR41410.1"/>
    </source>
</evidence>
<sequence>MNTIAVEDGNEQVYYFDLQNVPLTTGSTGIGIGNPVTVYYQGMLDVGQELQSVEILRIEVQDAPQSVPVPEPAAPTLEDQAQEILDGMTLEEKVGQMFLVRCPDSNAVAKVSQYHLGGYILFGRDFESSTPEQITQTIASYQANAQIPLFIGVDEEGGTVNRVSRYSQYRSQPFASPQQLFAQGGLSAIQQDTVEKCQFLSQYGINMNFAPVCDVTTNSNAFMYPRAFGQDGEHTAAYVSTVVRAMEEQGMCSVLKHFPGYGSNGDTHTSMITDNRSLESFEQSDFLPFRSGIQAGGNVVLVSHNIVTAMDPNRPASLSPEVHRILREELGFDGVVITDDLYMEGVRQYAADDQVAVQAVLAGNDLLCCTDFEVQYPAVLEAAQSGAISQEQIDQSVLRILLLKLEKGILTPEA</sequence>
<name>A0A9D1AJR7_9FIRM</name>
<organism evidence="5 6">
    <name type="scientific">Candidatus Egerieicola pullicola</name>
    <dbReference type="NCBI Taxonomy" id="2840775"/>
    <lineage>
        <taxon>Bacteria</taxon>
        <taxon>Bacillati</taxon>
        <taxon>Bacillota</taxon>
        <taxon>Clostridia</taxon>
        <taxon>Eubacteriales</taxon>
        <taxon>Oscillospiraceae</taxon>
        <taxon>Oscillospiraceae incertae sedis</taxon>
        <taxon>Candidatus Egerieicola</taxon>
    </lineage>
</organism>
<dbReference type="GO" id="GO:0009254">
    <property type="term" value="P:peptidoglycan turnover"/>
    <property type="evidence" value="ECO:0007669"/>
    <property type="project" value="TreeGrafter"/>
</dbReference>
<dbReference type="EMBL" id="DVGY01000141">
    <property type="protein sequence ID" value="HIR41410.1"/>
    <property type="molecule type" value="Genomic_DNA"/>
</dbReference>
<evidence type="ECO:0000259" key="4">
    <source>
        <dbReference type="Pfam" id="PF00933"/>
    </source>
</evidence>
<evidence type="ECO:0000256" key="3">
    <source>
        <dbReference type="ARBA" id="ARBA00023295"/>
    </source>
</evidence>
<reference evidence="5" key="2">
    <citation type="journal article" date="2021" name="PeerJ">
        <title>Extensive microbial diversity within the chicken gut microbiome revealed by metagenomics and culture.</title>
        <authorList>
            <person name="Gilroy R."/>
            <person name="Ravi A."/>
            <person name="Getino M."/>
            <person name="Pursley I."/>
            <person name="Horton D.L."/>
            <person name="Alikhan N.F."/>
            <person name="Baker D."/>
            <person name="Gharbi K."/>
            <person name="Hall N."/>
            <person name="Watson M."/>
            <person name="Adriaenssens E.M."/>
            <person name="Foster-Nyarko E."/>
            <person name="Jarju S."/>
            <person name="Secka A."/>
            <person name="Antonio M."/>
            <person name="Oren A."/>
            <person name="Chaudhuri R.R."/>
            <person name="La Ragione R."/>
            <person name="Hildebrand F."/>
            <person name="Pallen M.J."/>
        </authorList>
    </citation>
    <scope>NUCLEOTIDE SEQUENCE</scope>
    <source>
        <strain evidence="5">CHK184-25365</strain>
    </source>
</reference>
<dbReference type="InterPro" id="IPR050226">
    <property type="entry name" value="NagZ_Beta-hexosaminidase"/>
</dbReference>
<dbReference type="InterPro" id="IPR017853">
    <property type="entry name" value="GH"/>
</dbReference>
<keyword evidence="3" id="KW-0326">Glycosidase</keyword>
<dbReference type="Pfam" id="PF00933">
    <property type="entry name" value="Glyco_hydro_3"/>
    <property type="match status" value="1"/>
</dbReference>
<dbReference type="Gene3D" id="3.20.20.300">
    <property type="entry name" value="Glycoside hydrolase, family 3, N-terminal domain"/>
    <property type="match status" value="1"/>
</dbReference>
<dbReference type="GO" id="GO:0005975">
    <property type="term" value="P:carbohydrate metabolic process"/>
    <property type="evidence" value="ECO:0007669"/>
    <property type="project" value="InterPro"/>
</dbReference>
<dbReference type="PANTHER" id="PTHR30480">
    <property type="entry name" value="BETA-HEXOSAMINIDASE-RELATED"/>
    <property type="match status" value="1"/>
</dbReference>
<protein>
    <submittedName>
        <fullName evidence="5">Beta-hexosaminidase</fullName>
    </submittedName>
</protein>
<keyword evidence="2" id="KW-0378">Hydrolase</keyword>
<comment type="similarity">
    <text evidence="1">Belongs to the glycosyl hydrolase 3 family.</text>
</comment>
<reference evidence="5" key="1">
    <citation type="submission" date="2020-10" db="EMBL/GenBank/DDBJ databases">
        <authorList>
            <person name="Gilroy R."/>
        </authorList>
    </citation>
    <scope>NUCLEOTIDE SEQUENCE</scope>
    <source>
        <strain evidence="5">CHK184-25365</strain>
    </source>
</reference>